<organism evidence="4 5">
    <name type="scientific">Actinomadura soli</name>
    <dbReference type="NCBI Taxonomy" id="2508997"/>
    <lineage>
        <taxon>Bacteria</taxon>
        <taxon>Bacillati</taxon>
        <taxon>Actinomycetota</taxon>
        <taxon>Actinomycetes</taxon>
        <taxon>Streptosporangiales</taxon>
        <taxon>Thermomonosporaceae</taxon>
        <taxon>Actinomadura</taxon>
    </lineage>
</organism>
<evidence type="ECO:0000256" key="1">
    <source>
        <dbReference type="ARBA" id="ARBA00022729"/>
    </source>
</evidence>
<evidence type="ECO:0000313" key="5">
    <source>
        <dbReference type="Proteomes" id="UP000309174"/>
    </source>
</evidence>
<comment type="caution">
    <text evidence="4">The sequence shown here is derived from an EMBL/GenBank/DDBJ whole genome shotgun (WGS) entry which is preliminary data.</text>
</comment>
<reference evidence="4 5" key="1">
    <citation type="submission" date="2019-05" db="EMBL/GenBank/DDBJ databases">
        <title>Draft genome sequence of Actinomadura sp. 14C53.</title>
        <authorList>
            <person name="Saricaoglu S."/>
            <person name="Isik K."/>
        </authorList>
    </citation>
    <scope>NUCLEOTIDE SEQUENCE [LARGE SCALE GENOMIC DNA]</scope>
    <source>
        <strain evidence="4 5">14C53</strain>
    </source>
</reference>
<feature type="domain" description="Chitin-binding type-4" evidence="3">
    <location>
        <begin position="28"/>
        <end position="194"/>
    </location>
</feature>
<sequence>MPRKTSIAVAAAVTAGLPLALTVPAWSHGYSTAPPSRSYLCGQGKVQNCGQVQWDPDGVEGPKGFPARGPADGKICAAADGRWAPLDDQRGGTGWPATKVTAGQNLSISWRFTAPHSTTSFRYFLTKDGWDTTRPITRDTLDLAPFITANLGGRQPSNPTVHSGALPQRQGRHILLAVWDIADTGNAFYQCIDVDFG</sequence>
<dbReference type="OrthoDB" id="2702399at2"/>
<gene>
    <name evidence="4" type="ORF">ETD83_11585</name>
</gene>
<evidence type="ECO:0000259" key="3">
    <source>
        <dbReference type="Pfam" id="PF03067"/>
    </source>
</evidence>
<feature type="signal peptide" evidence="2">
    <location>
        <begin position="1"/>
        <end position="20"/>
    </location>
</feature>
<evidence type="ECO:0000256" key="2">
    <source>
        <dbReference type="SAM" id="SignalP"/>
    </source>
</evidence>
<dbReference type="InterPro" id="IPR051024">
    <property type="entry name" value="GlcNAc_Chitin_IntDeg"/>
</dbReference>
<dbReference type="PANTHER" id="PTHR34823:SF1">
    <property type="entry name" value="CHITIN-BINDING TYPE-4 DOMAIN-CONTAINING PROTEIN"/>
    <property type="match status" value="1"/>
</dbReference>
<keyword evidence="5" id="KW-1185">Reference proteome</keyword>
<dbReference type="InterPro" id="IPR004302">
    <property type="entry name" value="Cellulose/chitin-bd_N"/>
</dbReference>
<dbReference type="InterPro" id="IPR014756">
    <property type="entry name" value="Ig_E-set"/>
</dbReference>
<dbReference type="AlphaFoldDB" id="A0A5C4JGL0"/>
<keyword evidence="1 2" id="KW-0732">Signal</keyword>
<dbReference type="SUPFAM" id="SSF81296">
    <property type="entry name" value="E set domains"/>
    <property type="match status" value="1"/>
</dbReference>
<feature type="chain" id="PRO_5038569764" evidence="2">
    <location>
        <begin position="21"/>
        <end position="197"/>
    </location>
</feature>
<dbReference type="RefSeq" id="WP_138645083.1">
    <property type="nucleotide sequence ID" value="NZ_VCKW01000045.1"/>
</dbReference>
<evidence type="ECO:0000313" key="4">
    <source>
        <dbReference type="EMBL" id="TMR02971.1"/>
    </source>
</evidence>
<proteinExistence type="predicted"/>
<accession>A0A5C4JGL0</accession>
<name>A0A5C4JGL0_9ACTN</name>
<dbReference type="Proteomes" id="UP000309174">
    <property type="component" value="Unassembled WGS sequence"/>
</dbReference>
<dbReference type="Pfam" id="PF03067">
    <property type="entry name" value="LPMO_10"/>
    <property type="match status" value="1"/>
</dbReference>
<dbReference type="Gene3D" id="2.70.50.50">
    <property type="entry name" value="chitin-binding protein cbp21"/>
    <property type="match status" value="1"/>
</dbReference>
<protein>
    <submittedName>
        <fullName evidence="4">Chitin-binding protein</fullName>
    </submittedName>
</protein>
<dbReference type="PANTHER" id="PTHR34823">
    <property type="entry name" value="GLCNAC-BINDING PROTEIN A"/>
    <property type="match status" value="1"/>
</dbReference>
<dbReference type="CDD" id="cd21177">
    <property type="entry name" value="LPMO_AA10"/>
    <property type="match status" value="1"/>
</dbReference>
<dbReference type="EMBL" id="VCKW01000045">
    <property type="protein sequence ID" value="TMR02971.1"/>
    <property type="molecule type" value="Genomic_DNA"/>
</dbReference>